<keyword evidence="2" id="KW-1185">Reference proteome</keyword>
<dbReference type="AlphaFoldDB" id="A0A2N8Z9N4"/>
<organism evidence="1 2">
    <name type="scientific">Vibrio tapetis subsp. tapetis</name>
    <dbReference type="NCBI Taxonomy" id="1671868"/>
    <lineage>
        <taxon>Bacteria</taxon>
        <taxon>Pseudomonadati</taxon>
        <taxon>Pseudomonadota</taxon>
        <taxon>Gammaproteobacteria</taxon>
        <taxon>Vibrionales</taxon>
        <taxon>Vibrionaceae</taxon>
        <taxon>Vibrio</taxon>
    </lineage>
</organism>
<name>A0A2N8Z9N4_9VIBR</name>
<proteinExistence type="predicted"/>
<gene>
    <name evidence="1" type="ORF">VTAP4600_A0618</name>
</gene>
<protein>
    <submittedName>
        <fullName evidence="1">Uncharacterized protein</fullName>
    </submittedName>
</protein>
<dbReference type="EMBL" id="LT960611">
    <property type="protein sequence ID" value="SON48597.1"/>
    <property type="molecule type" value="Genomic_DNA"/>
</dbReference>
<evidence type="ECO:0000313" key="1">
    <source>
        <dbReference type="EMBL" id="SON48597.1"/>
    </source>
</evidence>
<dbReference type="KEGG" id="vta:A0618"/>
<reference evidence="1 2" key="1">
    <citation type="submission" date="2017-10" db="EMBL/GenBank/DDBJ databases">
        <authorList>
            <person name="Banno H."/>
            <person name="Chua N.-H."/>
        </authorList>
    </citation>
    <scope>NUCLEOTIDE SEQUENCE [LARGE SCALE GENOMIC DNA]</scope>
    <source>
        <strain evidence="1">Vibrio tapetis CECT4600</strain>
    </source>
</reference>
<accession>A0A2N8Z9N4</accession>
<dbReference type="Proteomes" id="UP000235828">
    <property type="component" value="Chromosome A"/>
</dbReference>
<evidence type="ECO:0000313" key="2">
    <source>
        <dbReference type="Proteomes" id="UP000235828"/>
    </source>
</evidence>
<sequence>MSHVKRAKVYRKLVIRYSVILQLSEAMSNPEEFDFDVSLGYAVTRNF</sequence>